<reference evidence="1" key="1">
    <citation type="journal article" date="2023" name="Nat. Commun.">
        <title>Diploid and tetraploid genomes of Acorus and the evolution of monocots.</title>
        <authorList>
            <person name="Ma L."/>
            <person name="Liu K.W."/>
            <person name="Li Z."/>
            <person name="Hsiao Y.Y."/>
            <person name="Qi Y."/>
            <person name="Fu T."/>
            <person name="Tang G.D."/>
            <person name="Zhang D."/>
            <person name="Sun W.H."/>
            <person name="Liu D.K."/>
            <person name="Li Y."/>
            <person name="Chen G.Z."/>
            <person name="Liu X.D."/>
            <person name="Liao X.Y."/>
            <person name="Jiang Y.T."/>
            <person name="Yu X."/>
            <person name="Hao Y."/>
            <person name="Huang J."/>
            <person name="Zhao X.W."/>
            <person name="Ke S."/>
            <person name="Chen Y.Y."/>
            <person name="Wu W.L."/>
            <person name="Hsu J.L."/>
            <person name="Lin Y.F."/>
            <person name="Huang M.D."/>
            <person name="Li C.Y."/>
            <person name="Huang L."/>
            <person name="Wang Z.W."/>
            <person name="Zhao X."/>
            <person name="Zhong W.Y."/>
            <person name="Peng D.H."/>
            <person name="Ahmad S."/>
            <person name="Lan S."/>
            <person name="Zhang J.S."/>
            <person name="Tsai W.C."/>
            <person name="Van de Peer Y."/>
            <person name="Liu Z.J."/>
        </authorList>
    </citation>
    <scope>NUCLEOTIDE SEQUENCE</scope>
    <source>
        <strain evidence="1">CP</strain>
    </source>
</reference>
<comment type="caution">
    <text evidence="1">The sequence shown here is derived from an EMBL/GenBank/DDBJ whole genome shotgun (WGS) entry which is preliminary data.</text>
</comment>
<dbReference type="Proteomes" id="UP001180020">
    <property type="component" value="Unassembled WGS sequence"/>
</dbReference>
<proteinExistence type="predicted"/>
<organism evidence="1 2">
    <name type="scientific">Acorus calamus</name>
    <name type="common">Sweet flag</name>
    <dbReference type="NCBI Taxonomy" id="4465"/>
    <lineage>
        <taxon>Eukaryota</taxon>
        <taxon>Viridiplantae</taxon>
        <taxon>Streptophyta</taxon>
        <taxon>Embryophyta</taxon>
        <taxon>Tracheophyta</taxon>
        <taxon>Spermatophyta</taxon>
        <taxon>Magnoliopsida</taxon>
        <taxon>Liliopsida</taxon>
        <taxon>Acoraceae</taxon>
        <taxon>Acorus</taxon>
    </lineage>
</organism>
<dbReference type="EMBL" id="JAUJYO010000003">
    <property type="protein sequence ID" value="KAK1321795.1"/>
    <property type="molecule type" value="Genomic_DNA"/>
</dbReference>
<sequence>MHAICQSLKQSFLCQGIMHTTSPATRTYIIPNVMFAINLSIITCPRRGAYVSLKNRLLAAYFGDQELEETKY</sequence>
<reference evidence="1" key="2">
    <citation type="submission" date="2023-06" db="EMBL/GenBank/DDBJ databases">
        <authorList>
            <person name="Ma L."/>
            <person name="Liu K.-W."/>
            <person name="Li Z."/>
            <person name="Hsiao Y.-Y."/>
            <person name="Qi Y."/>
            <person name="Fu T."/>
            <person name="Tang G."/>
            <person name="Zhang D."/>
            <person name="Sun W.-H."/>
            <person name="Liu D.-K."/>
            <person name="Li Y."/>
            <person name="Chen G.-Z."/>
            <person name="Liu X.-D."/>
            <person name="Liao X.-Y."/>
            <person name="Jiang Y.-T."/>
            <person name="Yu X."/>
            <person name="Hao Y."/>
            <person name="Huang J."/>
            <person name="Zhao X.-W."/>
            <person name="Ke S."/>
            <person name="Chen Y.-Y."/>
            <person name="Wu W.-L."/>
            <person name="Hsu J.-L."/>
            <person name="Lin Y.-F."/>
            <person name="Huang M.-D."/>
            <person name="Li C.-Y."/>
            <person name="Huang L."/>
            <person name="Wang Z.-W."/>
            <person name="Zhao X."/>
            <person name="Zhong W.-Y."/>
            <person name="Peng D.-H."/>
            <person name="Ahmad S."/>
            <person name="Lan S."/>
            <person name="Zhang J.-S."/>
            <person name="Tsai W.-C."/>
            <person name="Van De Peer Y."/>
            <person name="Liu Z.-J."/>
        </authorList>
    </citation>
    <scope>NUCLEOTIDE SEQUENCE</scope>
    <source>
        <strain evidence="1">CP</strain>
        <tissue evidence="1">Leaves</tissue>
    </source>
</reference>
<protein>
    <submittedName>
        <fullName evidence="1">Uncharacterized protein</fullName>
    </submittedName>
</protein>
<evidence type="ECO:0000313" key="1">
    <source>
        <dbReference type="EMBL" id="KAK1321795.1"/>
    </source>
</evidence>
<accession>A0AAV9FAF7</accession>
<keyword evidence="2" id="KW-1185">Reference proteome</keyword>
<name>A0AAV9FAF7_ACOCL</name>
<dbReference type="AlphaFoldDB" id="A0AAV9FAF7"/>
<gene>
    <name evidence="1" type="ORF">QJS10_CPA03g01753</name>
</gene>
<evidence type="ECO:0000313" key="2">
    <source>
        <dbReference type="Proteomes" id="UP001180020"/>
    </source>
</evidence>